<dbReference type="AlphaFoldDB" id="A0A654LX42"/>
<dbReference type="KEGG" id="taa:NMY3_01373"/>
<dbReference type="Proteomes" id="UP000058925">
    <property type="component" value="Chromosome"/>
</dbReference>
<evidence type="ECO:0000313" key="2">
    <source>
        <dbReference type="Proteomes" id="UP000058925"/>
    </source>
</evidence>
<gene>
    <name evidence="1" type="ORF">NMY3_01373</name>
</gene>
<name>A0A654LX42_9ARCH</name>
<accession>A0A654LX42</accession>
<proteinExistence type="predicted"/>
<dbReference type="EMBL" id="CP012850">
    <property type="protein sequence ID" value="ALI35577.1"/>
    <property type="molecule type" value="Genomic_DNA"/>
</dbReference>
<sequence length="50" mass="5730">MTLLLVMGIELRMTVIKERLVIIVTFVFRLRLEFIQPGNIGTTNKDSVPL</sequence>
<organism evidence="1 2">
    <name type="scientific">Candidatus Nitrosocosmicus oleophilus</name>
    <dbReference type="NCBI Taxonomy" id="1353260"/>
    <lineage>
        <taxon>Archaea</taxon>
        <taxon>Nitrososphaerota</taxon>
        <taxon>Nitrososphaeria</taxon>
        <taxon>Nitrososphaerales</taxon>
        <taxon>Nitrososphaeraceae</taxon>
        <taxon>Candidatus Nitrosocosmicus</taxon>
    </lineage>
</organism>
<evidence type="ECO:0000313" key="1">
    <source>
        <dbReference type="EMBL" id="ALI35577.1"/>
    </source>
</evidence>
<keyword evidence="2" id="KW-1185">Reference proteome</keyword>
<protein>
    <submittedName>
        <fullName evidence="1">Uncharacterized protein</fullName>
    </submittedName>
</protein>
<reference evidence="2" key="1">
    <citation type="submission" date="2015-10" db="EMBL/GenBank/DDBJ databases">
        <title>Niche specialization of a soil ammonia-oxidizing archaeon, Candidatus Nitrosocosmicus oleophilus.</title>
        <authorList>
            <person name="Jung M.-Y."/>
            <person name="Rhee S.-K."/>
        </authorList>
    </citation>
    <scope>NUCLEOTIDE SEQUENCE [LARGE SCALE GENOMIC DNA]</scope>
    <source>
        <strain evidence="2">MY3</strain>
    </source>
</reference>